<organism evidence="1">
    <name type="scientific">marine sediment metagenome</name>
    <dbReference type="NCBI Taxonomy" id="412755"/>
    <lineage>
        <taxon>unclassified sequences</taxon>
        <taxon>metagenomes</taxon>
        <taxon>ecological metagenomes</taxon>
    </lineage>
</organism>
<gene>
    <name evidence="1" type="ORF">S12H4_29398</name>
</gene>
<proteinExistence type="predicted"/>
<protein>
    <submittedName>
        <fullName evidence="1">Uncharacterized protein</fullName>
    </submittedName>
</protein>
<sequence length="135" mass="15513">EMEEIAKRDKILINSQGTSKEITQADEIKQITQETIRLFAQADNIYLKSISPSDIKKLREDKSVEVLFAQPKKITIHLIKQEKTVSKILIPLGKSWCEKNAHIIYGDPDYKPFNMLLNSNGCKKLQEIINKKNSE</sequence>
<accession>X1UXM9</accession>
<reference evidence="1" key="1">
    <citation type="journal article" date="2014" name="Front. Microbiol.">
        <title>High frequency of phylogenetically diverse reductive dehalogenase-homologous genes in deep subseafloor sedimentary metagenomes.</title>
        <authorList>
            <person name="Kawai M."/>
            <person name="Futagami T."/>
            <person name="Toyoda A."/>
            <person name="Takaki Y."/>
            <person name="Nishi S."/>
            <person name="Hori S."/>
            <person name="Arai W."/>
            <person name="Tsubouchi T."/>
            <person name="Morono Y."/>
            <person name="Uchiyama I."/>
            <person name="Ito T."/>
            <person name="Fujiyama A."/>
            <person name="Inagaki F."/>
            <person name="Takami H."/>
        </authorList>
    </citation>
    <scope>NUCLEOTIDE SEQUENCE</scope>
    <source>
        <strain evidence="1">Expedition CK06-06</strain>
    </source>
</reference>
<comment type="caution">
    <text evidence="1">The sequence shown here is derived from an EMBL/GenBank/DDBJ whole genome shotgun (WGS) entry which is preliminary data.</text>
</comment>
<dbReference type="AlphaFoldDB" id="X1UXM9"/>
<dbReference type="EMBL" id="BARW01016954">
    <property type="protein sequence ID" value="GAI97114.1"/>
    <property type="molecule type" value="Genomic_DNA"/>
</dbReference>
<name>X1UXM9_9ZZZZ</name>
<evidence type="ECO:0000313" key="1">
    <source>
        <dbReference type="EMBL" id="GAI97114.1"/>
    </source>
</evidence>
<feature type="non-terminal residue" evidence="1">
    <location>
        <position position="1"/>
    </location>
</feature>